<dbReference type="EMBL" id="CP065687">
    <property type="protein sequence ID" value="QPS47903.1"/>
    <property type="molecule type" value="Genomic_DNA"/>
</dbReference>
<dbReference type="AlphaFoldDB" id="A0A7T2U910"/>
<evidence type="ECO:0000259" key="1">
    <source>
        <dbReference type="Pfam" id="PF07883"/>
    </source>
</evidence>
<dbReference type="Proteomes" id="UP000594943">
    <property type="component" value="Chromosome 2"/>
</dbReference>
<name>A0A7T2U910_9BURK</name>
<dbReference type="InterPro" id="IPR011051">
    <property type="entry name" value="RmlC_Cupin_sf"/>
</dbReference>
<dbReference type="KEGG" id="bhg:I6G56_22065"/>
<sequence>MFAFVTQGRVVSQFEGEPPRTHGRGETWYEPPGSRHIVSRNASDTEPAQIVVFAAVGEHRALKTPLPR</sequence>
<evidence type="ECO:0000313" key="3">
    <source>
        <dbReference type="Proteomes" id="UP000594943"/>
    </source>
</evidence>
<protein>
    <submittedName>
        <fullName evidence="2">Cupin domain-containing protein</fullName>
    </submittedName>
</protein>
<proteinExistence type="predicted"/>
<dbReference type="SUPFAM" id="SSF51182">
    <property type="entry name" value="RmlC-like cupins"/>
    <property type="match status" value="1"/>
</dbReference>
<dbReference type="Gene3D" id="2.60.120.10">
    <property type="entry name" value="Jelly Rolls"/>
    <property type="match status" value="1"/>
</dbReference>
<accession>A0A7T2U910</accession>
<dbReference type="PANTHER" id="PTHR38599:SF1">
    <property type="entry name" value="CUPIN DOMAIN PROTEIN (AFU_ORTHOLOGUE AFUA_3G13620)"/>
    <property type="match status" value="1"/>
</dbReference>
<dbReference type="InterPro" id="IPR013096">
    <property type="entry name" value="Cupin_2"/>
</dbReference>
<evidence type="ECO:0000313" key="2">
    <source>
        <dbReference type="EMBL" id="QPS47903.1"/>
    </source>
</evidence>
<gene>
    <name evidence="2" type="ORF">I6G56_22065</name>
</gene>
<organism evidence="2 3">
    <name type="scientific">Burkholderia humptydooensis</name>
    <dbReference type="NCBI Taxonomy" id="430531"/>
    <lineage>
        <taxon>Bacteria</taxon>
        <taxon>Pseudomonadati</taxon>
        <taxon>Pseudomonadota</taxon>
        <taxon>Betaproteobacteria</taxon>
        <taxon>Burkholderiales</taxon>
        <taxon>Burkholderiaceae</taxon>
        <taxon>Burkholderia</taxon>
        <taxon>pseudomallei group</taxon>
    </lineage>
</organism>
<feature type="domain" description="Cupin type-2" evidence="1">
    <location>
        <begin position="2"/>
        <end position="52"/>
    </location>
</feature>
<dbReference type="InterPro" id="IPR014710">
    <property type="entry name" value="RmlC-like_jellyroll"/>
</dbReference>
<reference evidence="2 3" key="1">
    <citation type="submission" date="2020-12" db="EMBL/GenBank/DDBJ databases">
        <title>FDA dAtabase for Regulatory Grade micrObial Sequences (FDA-ARGOS): Supporting development and validation of Infectious Disease Dx tests.</title>
        <authorList>
            <person name="Nelson B."/>
            <person name="Plummer A."/>
            <person name="Tallon L."/>
            <person name="Sadzewicz L."/>
            <person name="Zhao X."/>
            <person name="Boylan J."/>
            <person name="Ott S."/>
            <person name="Bowen H."/>
            <person name="Vavikolanu K."/>
            <person name="Mehta A."/>
            <person name="Aluvathingal J."/>
            <person name="Nadendla S."/>
            <person name="Myers T."/>
            <person name="Yan Y."/>
            <person name="Sichtig H."/>
        </authorList>
    </citation>
    <scope>NUCLEOTIDE SEQUENCE [LARGE SCALE GENOMIC DNA]</scope>
    <source>
        <strain evidence="2 3">FDAARGOS_899</strain>
    </source>
</reference>
<dbReference type="Pfam" id="PF07883">
    <property type="entry name" value="Cupin_2"/>
    <property type="match status" value="1"/>
</dbReference>
<dbReference type="PANTHER" id="PTHR38599">
    <property type="entry name" value="CUPIN DOMAIN PROTEIN (AFU_ORTHOLOGUE AFUA_3G13620)"/>
    <property type="match status" value="1"/>
</dbReference>